<keyword evidence="7 14" id="KW-0547">Nucleotide-binding</keyword>
<evidence type="ECO:0000256" key="3">
    <source>
        <dbReference type="ARBA" id="ARBA00012513"/>
    </source>
</evidence>
<reference evidence="18" key="1">
    <citation type="submission" date="2011-07" db="EMBL/GenBank/DDBJ databases">
        <authorList>
            <consortium name="Caenorhabditis brenneri Sequencing and Analysis Consortium"/>
            <person name="Wilson R.K."/>
        </authorList>
    </citation>
    <scope>NUCLEOTIDE SEQUENCE [LARGE SCALE GENOMIC DNA]</scope>
    <source>
        <strain evidence="18">PB2801</strain>
    </source>
</reference>
<dbReference type="CDD" id="cd07830">
    <property type="entry name" value="STKc_MAK_like"/>
    <property type="match status" value="1"/>
</dbReference>
<feature type="domain" description="Protein kinase" evidence="16">
    <location>
        <begin position="104"/>
        <end position="384"/>
    </location>
</feature>
<dbReference type="InterPro" id="IPR008271">
    <property type="entry name" value="Ser/Thr_kinase_AS"/>
</dbReference>
<dbReference type="STRING" id="135651.G0P880"/>
<dbReference type="PROSITE" id="PS00107">
    <property type="entry name" value="PROTEIN_KINASE_ATP"/>
    <property type="match status" value="1"/>
</dbReference>
<dbReference type="OrthoDB" id="2158884at2759"/>
<dbReference type="HOGENOM" id="CLU_000288_181_25_1"/>
<dbReference type="Proteomes" id="UP000008068">
    <property type="component" value="Unassembled WGS sequence"/>
</dbReference>
<dbReference type="eggNOG" id="KOG0661">
    <property type="taxonomic scope" value="Eukaryota"/>
</dbReference>
<dbReference type="FunFam" id="3.30.200.20:FF:000071">
    <property type="entry name" value="serine/threonine-protein kinase MAK isoform X1"/>
    <property type="match status" value="1"/>
</dbReference>
<evidence type="ECO:0000259" key="16">
    <source>
        <dbReference type="PROSITE" id="PS50011"/>
    </source>
</evidence>
<comment type="cofactor">
    <cofactor evidence="1">
        <name>Mg(2+)</name>
        <dbReference type="ChEBI" id="CHEBI:18420"/>
    </cofactor>
</comment>
<keyword evidence="18" id="KW-1185">Reference proteome</keyword>
<keyword evidence="8" id="KW-0418">Kinase</keyword>
<protein>
    <recommendedName>
        <fullName evidence="3">non-specific serine/threonine protein kinase</fullName>
        <ecNumber evidence="3">2.7.11.1</ecNumber>
    </recommendedName>
</protein>
<sequence>MKSVPLDEEFFYKTEFPDFYTRSAPILLTCEILAALPLLSPLLGYHRHPKTRRRLRCSTPSSFSSLCATRLVSLLHHHHHIFPLTTFSGQQVKIKSVNIQLLIYLMTKRLGDGTFGEVMLAKKIDTGDRVAIKRMKKKFYSWEEAMSLREVKSLKKLNHPNIIKLREVIRENDILYFVFEFMQENLYELMKDRDRYFPESVIRNIIYQVLQGLAFMHKNGFFHRDMKPENIMCNGTELVKIADFGLAREIRSKPPYTDYVSTRWYRAPEILLRSTSYNSPIDIWALGCIMAELYMLRPLFPGTSEMDQLFKIISILGTPNKEEWAEGYQLASAMNFRFQQVVATPMEQVVNTISKEGMKLMMDMMLWNPEKRPNANQSLRYKYFQVAEKLGAPVVSQPAPGITRKTSAASVKSDTKAMTAKAAKKDYVGSENVSPQQPPPKVIERHANRNLPLKDTLFEKSDPKPLAPTKSNEPKPTAKEIYLSKSKYVPGQISKDANTGAHQNQIMTTNGLTGVTKTTSFSAKKEGRTAVQTRSWTLYLSFLAFWTPLGKSSTLFYLIPSMLPGYIPSFGAKTVAPANQQSNIHNSSNHTTSPNNKMTNAGRVDWASKYIK</sequence>
<comment type="catalytic activity">
    <reaction evidence="12">
        <text>L-threonyl-[protein] + ATP = O-phospho-L-threonyl-[protein] + ADP + H(+)</text>
        <dbReference type="Rhea" id="RHEA:46608"/>
        <dbReference type="Rhea" id="RHEA-COMP:11060"/>
        <dbReference type="Rhea" id="RHEA-COMP:11605"/>
        <dbReference type="ChEBI" id="CHEBI:15378"/>
        <dbReference type="ChEBI" id="CHEBI:30013"/>
        <dbReference type="ChEBI" id="CHEBI:30616"/>
        <dbReference type="ChEBI" id="CHEBI:61977"/>
        <dbReference type="ChEBI" id="CHEBI:456216"/>
        <dbReference type="EC" id="2.7.11.1"/>
    </reaction>
</comment>
<keyword evidence="4" id="KW-0723">Serine/threonine-protein kinase</keyword>
<evidence type="ECO:0000256" key="13">
    <source>
        <dbReference type="ARBA" id="ARBA00048679"/>
    </source>
</evidence>
<dbReference type="EMBL" id="GL380128">
    <property type="protein sequence ID" value="EGT47638.1"/>
    <property type="molecule type" value="Genomic_DNA"/>
</dbReference>
<evidence type="ECO:0000256" key="6">
    <source>
        <dbReference type="ARBA" id="ARBA00022723"/>
    </source>
</evidence>
<evidence type="ECO:0000256" key="12">
    <source>
        <dbReference type="ARBA" id="ARBA00047899"/>
    </source>
</evidence>
<organism evidence="18">
    <name type="scientific">Caenorhabditis brenneri</name>
    <name type="common">Nematode worm</name>
    <dbReference type="NCBI Taxonomy" id="135651"/>
    <lineage>
        <taxon>Eukaryota</taxon>
        <taxon>Metazoa</taxon>
        <taxon>Ecdysozoa</taxon>
        <taxon>Nematoda</taxon>
        <taxon>Chromadorea</taxon>
        <taxon>Rhabditida</taxon>
        <taxon>Rhabditina</taxon>
        <taxon>Rhabditomorpha</taxon>
        <taxon>Rhabditoidea</taxon>
        <taxon>Rhabditidae</taxon>
        <taxon>Peloderinae</taxon>
        <taxon>Caenorhabditis</taxon>
    </lineage>
</organism>
<dbReference type="SUPFAM" id="SSF56112">
    <property type="entry name" value="Protein kinase-like (PK-like)"/>
    <property type="match status" value="1"/>
</dbReference>
<dbReference type="GO" id="GO:0005524">
    <property type="term" value="F:ATP binding"/>
    <property type="evidence" value="ECO:0007669"/>
    <property type="project" value="UniProtKB-UniRule"/>
</dbReference>
<dbReference type="FunFam" id="1.10.510.10:FF:000685">
    <property type="entry name" value="Serine/threonine-protein kinase dyf-5"/>
    <property type="match status" value="1"/>
</dbReference>
<evidence type="ECO:0000313" key="17">
    <source>
        <dbReference type="EMBL" id="EGT47638.1"/>
    </source>
</evidence>
<dbReference type="InterPro" id="IPR000719">
    <property type="entry name" value="Prot_kinase_dom"/>
</dbReference>
<gene>
    <name evidence="17" type="ORF">CAEBREN_29786</name>
</gene>
<evidence type="ECO:0000256" key="10">
    <source>
        <dbReference type="ARBA" id="ARBA00022842"/>
    </source>
</evidence>
<dbReference type="Gene3D" id="1.10.510.10">
    <property type="entry name" value="Transferase(Phosphotransferase) domain 1"/>
    <property type="match status" value="1"/>
</dbReference>
<keyword evidence="11" id="KW-0966">Cell projection</keyword>
<evidence type="ECO:0000256" key="8">
    <source>
        <dbReference type="ARBA" id="ARBA00022777"/>
    </source>
</evidence>
<comment type="catalytic activity">
    <reaction evidence="13">
        <text>L-seryl-[protein] + ATP = O-phospho-L-seryl-[protein] + ADP + H(+)</text>
        <dbReference type="Rhea" id="RHEA:17989"/>
        <dbReference type="Rhea" id="RHEA-COMP:9863"/>
        <dbReference type="Rhea" id="RHEA-COMP:11604"/>
        <dbReference type="ChEBI" id="CHEBI:15378"/>
        <dbReference type="ChEBI" id="CHEBI:29999"/>
        <dbReference type="ChEBI" id="CHEBI:30616"/>
        <dbReference type="ChEBI" id="CHEBI:83421"/>
        <dbReference type="ChEBI" id="CHEBI:456216"/>
        <dbReference type="EC" id="2.7.11.1"/>
    </reaction>
</comment>
<keyword evidence="5" id="KW-0808">Transferase</keyword>
<proteinExistence type="predicted"/>
<feature type="compositionally biased region" description="Low complexity" evidence="15">
    <location>
        <begin position="581"/>
        <end position="596"/>
    </location>
</feature>
<evidence type="ECO:0000313" key="18">
    <source>
        <dbReference type="Proteomes" id="UP000008068"/>
    </source>
</evidence>
<dbReference type="InParanoid" id="G0P880"/>
<evidence type="ECO:0000256" key="1">
    <source>
        <dbReference type="ARBA" id="ARBA00001946"/>
    </source>
</evidence>
<evidence type="ECO:0000256" key="14">
    <source>
        <dbReference type="PROSITE-ProRule" id="PRU10141"/>
    </source>
</evidence>
<dbReference type="GO" id="GO:0004674">
    <property type="term" value="F:protein serine/threonine kinase activity"/>
    <property type="evidence" value="ECO:0007669"/>
    <property type="project" value="UniProtKB-KW"/>
</dbReference>
<keyword evidence="6" id="KW-0479">Metal-binding</keyword>
<name>G0P880_CAEBE</name>
<evidence type="ECO:0000256" key="5">
    <source>
        <dbReference type="ARBA" id="ARBA00022679"/>
    </source>
</evidence>
<dbReference type="GO" id="GO:0046872">
    <property type="term" value="F:metal ion binding"/>
    <property type="evidence" value="ECO:0007669"/>
    <property type="project" value="UniProtKB-KW"/>
</dbReference>
<dbReference type="PANTHER" id="PTHR24055">
    <property type="entry name" value="MITOGEN-ACTIVATED PROTEIN KINASE"/>
    <property type="match status" value="1"/>
</dbReference>
<dbReference type="InterPro" id="IPR050117">
    <property type="entry name" value="MAPK"/>
</dbReference>
<comment type="subcellular location">
    <subcellularLocation>
        <location evidence="2">Cell projection</location>
        <location evidence="2">Cilium</location>
    </subcellularLocation>
</comment>
<dbReference type="AlphaFoldDB" id="G0P880"/>
<dbReference type="SMART" id="SM00220">
    <property type="entry name" value="S_TKc"/>
    <property type="match status" value="1"/>
</dbReference>
<dbReference type="Gene3D" id="3.30.200.20">
    <property type="entry name" value="Phosphorylase Kinase, domain 1"/>
    <property type="match status" value="1"/>
</dbReference>
<dbReference type="InterPro" id="IPR011009">
    <property type="entry name" value="Kinase-like_dom_sf"/>
</dbReference>
<evidence type="ECO:0000256" key="2">
    <source>
        <dbReference type="ARBA" id="ARBA00004138"/>
    </source>
</evidence>
<dbReference type="EC" id="2.7.11.1" evidence="3"/>
<dbReference type="PROSITE" id="PS50011">
    <property type="entry name" value="PROTEIN_KINASE_DOM"/>
    <property type="match status" value="1"/>
</dbReference>
<evidence type="ECO:0000256" key="4">
    <source>
        <dbReference type="ARBA" id="ARBA00022527"/>
    </source>
</evidence>
<dbReference type="PROSITE" id="PS00108">
    <property type="entry name" value="PROTEIN_KINASE_ST"/>
    <property type="match status" value="1"/>
</dbReference>
<feature type="region of interest" description="Disordered" evidence="15">
    <location>
        <begin position="422"/>
        <end position="478"/>
    </location>
</feature>
<accession>G0P880</accession>
<evidence type="ECO:0000256" key="11">
    <source>
        <dbReference type="ARBA" id="ARBA00023273"/>
    </source>
</evidence>
<dbReference type="FunCoup" id="G0P880">
    <property type="interactions" value="506"/>
</dbReference>
<evidence type="ECO:0000256" key="7">
    <source>
        <dbReference type="ARBA" id="ARBA00022741"/>
    </source>
</evidence>
<feature type="region of interest" description="Disordered" evidence="15">
    <location>
        <begin position="581"/>
        <end position="600"/>
    </location>
</feature>
<keyword evidence="9 14" id="KW-0067">ATP-binding</keyword>
<dbReference type="Pfam" id="PF00069">
    <property type="entry name" value="Pkinase"/>
    <property type="match status" value="1"/>
</dbReference>
<evidence type="ECO:0000256" key="9">
    <source>
        <dbReference type="ARBA" id="ARBA00022840"/>
    </source>
</evidence>
<feature type="binding site" evidence="14">
    <location>
        <position position="133"/>
    </location>
    <ligand>
        <name>ATP</name>
        <dbReference type="ChEBI" id="CHEBI:30616"/>
    </ligand>
</feature>
<keyword evidence="10" id="KW-0460">Magnesium</keyword>
<evidence type="ECO:0000256" key="15">
    <source>
        <dbReference type="SAM" id="MobiDB-lite"/>
    </source>
</evidence>
<dbReference type="GO" id="GO:0005929">
    <property type="term" value="C:cilium"/>
    <property type="evidence" value="ECO:0007669"/>
    <property type="project" value="UniProtKB-SubCell"/>
</dbReference>
<dbReference type="InterPro" id="IPR017441">
    <property type="entry name" value="Protein_kinase_ATP_BS"/>
</dbReference>